<protein>
    <submittedName>
        <fullName evidence="1">Uncharacterized protein</fullName>
    </submittedName>
</protein>
<sequence>MSFLNQLKSQAKALQSQQSQVQQHLEENIAQVEDACKFAVPYLHDLARHLNVIEPKAPRFTLDGKTPWPAMKFLDFRVDSRKKSVNGREFFDYFAMGWRVVPQVGQPVGGMVMVNFPPDLQRVESRLAMGPVKHERKEIRHPEKNSLQALQFEYITETRGNVVATAEHEKGEVSFRIMNATGFEIVKTSWPAARIKADVLDELAKLIVGEPHRFA</sequence>
<accession>A0A931MI78</accession>
<evidence type="ECO:0000313" key="1">
    <source>
        <dbReference type="EMBL" id="MBG9389702.1"/>
    </source>
</evidence>
<organism evidence="1 2">
    <name type="scientific">Caenimonas aquaedulcis</name>
    <dbReference type="NCBI Taxonomy" id="2793270"/>
    <lineage>
        <taxon>Bacteria</taxon>
        <taxon>Pseudomonadati</taxon>
        <taxon>Pseudomonadota</taxon>
        <taxon>Betaproteobacteria</taxon>
        <taxon>Burkholderiales</taxon>
        <taxon>Comamonadaceae</taxon>
        <taxon>Caenimonas</taxon>
    </lineage>
</organism>
<keyword evidence="2" id="KW-1185">Reference proteome</keyword>
<comment type="caution">
    <text evidence="1">The sequence shown here is derived from an EMBL/GenBank/DDBJ whole genome shotgun (WGS) entry which is preliminary data.</text>
</comment>
<evidence type="ECO:0000313" key="2">
    <source>
        <dbReference type="Proteomes" id="UP000651050"/>
    </source>
</evidence>
<gene>
    <name evidence="1" type="ORF">I5803_16855</name>
</gene>
<reference evidence="1" key="1">
    <citation type="submission" date="2020-11" db="EMBL/GenBank/DDBJ databases">
        <title>Bacterial whole genome sequence for Caenimonas sp. DR4.4.</title>
        <authorList>
            <person name="Le V."/>
            <person name="Ko S.-R."/>
            <person name="Ahn C.-Y."/>
            <person name="Oh H.-M."/>
        </authorList>
    </citation>
    <scope>NUCLEOTIDE SEQUENCE</scope>
    <source>
        <strain evidence="1">DR4.4</strain>
    </source>
</reference>
<dbReference type="RefSeq" id="WP_196987480.1">
    <property type="nucleotide sequence ID" value="NZ_JADWYS010000001.1"/>
</dbReference>
<name>A0A931MI78_9BURK</name>
<dbReference type="Proteomes" id="UP000651050">
    <property type="component" value="Unassembled WGS sequence"/>
</dbReference>
<dbReference type="AlphaFoldDB" id="A0A931MI78"/>
<proteinExistence type="predicted"/>
<dbReference type="EMBL" id="JADWYS010000001">
    <property type="protein sequence ID" value="MBG9389702.1"/>
    <property type="molecule type" value="Genomic_DNA"/>
</dbReference>